<accession>A0A5P1ECU5</accession>
<name>A0A5P1ECU5_ASPOF</name>
<evidence type="ECO:0000313" key="3">
    <source>
        <dbReference type="Proteomes" id="UP000243459"/>
    </source>
</evidence>
<dbReference type="OrthoDB" id="10250120at2759"/>
<dbReference type="EMBL" id="CM007387">
    <property type="protein sequence ID" value="ONK63027.1"/>
    <property type="molecule type" value="Genomic_DNA"/>
</dbReference>
<dbReference type="PANTHER" id="PTHR22761:SF7">
    <property type="entry name" value="SNF7 FAMILY PROTEIN"/>
    <property type="match status" value="1"/>
</dbReference>
<protein>
    <recommendedName>
        <fullName evidence="4">Charged multivesicular body protein 7</fullName>
    </recommendedName>
</protein>
<gene>
    <name evidence="2" type="ORF">A4U43_C07F10640</name>
</gene>
<dbReference type="GO" id="GO:0000815">
    <property type="term" value="C:ESCRT III complex"/>
    <property type="evidence" value="ECO:0007669"/>
    <property type="project" value="TreeGrafter"/>
</dbReference>
<feature type="compositionally biased region" description="Basic and acidic residues" evidence="1">
    <location>
        <begin position="373"/>
        <end position="400"/>
    </location>
</feature>
<sequence>MSSSSSTSKVEEFVRREVEDWDDEVISTARFKAFSGQRSDWEPKLHFWRDLITKVARHLGKFTVRSSEVKNVWFARGGLTPLCMDQVLQEMCVSGDILSKGGLVDPTSGRMYSMLRRVQQIIVKFGSFSLQESADDTLILKTLLEEKACDIIKTLSESNWTSTCIITMEKFRNICKGSAEASAILSYLCGCGKARYFSIRKDDFIEGVKLSLVPASCPDLSSLDYHSLHLIWTVEKLQQQLDVIDQRWETSRKLALASIKSGNKQAAYRHIRQSKLFSESRDKCTSLLERVEEVLRIIADAESTKKVSEAIKIGAQVIKENKITVEEVHVHLQELDESITAQKQVNEALEAMPLQFVDLEDEDVEDEFKKLEMELADEEMPRPPIHEPLSDKEEIKKAQDPAESLSKSLSNLNLEPEAA</sequence>
<evidence type="ECO:0000256" key="1">
    <source>
        <dbReference type="SAM" id="MobiDB-lite"/>
    </source>
</evidence>
<feature type="compositionally biased region" description="Low complexity" evidence="1">
    <location>
        <begin position="404"/>
        <end position="419"/>
    </location>
</feature>
<dbReference type="PANTHER" id="PTHR22761">
    <property type="entry name" value="CHARGED MULTIVESICULAR BODY PROTEIN"/>
    <property type="match status" value="1"/>
</dbReference>
<dbReference type="InterPro" id="IPR005024">
    <property type="entry name" value="Snf7_fam"/>
</dbReference>
<dbReference type="GO" id="GO:0006900">
    <property type="term" value="P:vesicle budding from membrane"/>
    <property type="evidence" value="ECO:0007669"/>
    <property type="project" value="TreeGrafter"/>
</dbReference>
<dbReference type="OMA" id="LQLQFMR"/>
<keyword evidence="3" id="KW-1185">Reference proteome</keyword>
<dbReference type="AlphaFoldDB" id="A0A5P1ECU5"/>
<evidence type="ECO:0008006" key="4">
    <source>
        <dbReference type="Google" id="ProtNLM"/>
    </source>
</evidence>
<feature type="region of interest" description="Disordered" evidence="1">
    <location>
        <begin position="373"/>
        <end position="419"/>
    </location>
</feature>
<dbReference type="Pfam" id="PF25880">
    <property type="entry name" value="WHD_CHMP7_1st"/>
    <property type="match status" value="1"/>
</dbReference>
<dbReference type="Gramene" id="ONK63027">
    <property type="protein sequence ID" value="ONK63027"/>
    <property type="gene ID" value="A4U43_C07F10640"/>
</dbReference>
<reference evidence="3" key="1">
    <citation type="journal article" date="2017" name="Nat. Commun.">
        <title>The asparagus genome sheds light on the origin and evolution of a young Y chromosome.</title>
        <authorList>
            <person name="Harkess A."/>
            <person name="Zhou J."/>
            <person name="Xu C."/>
            <person name="Bowers J.E."/>
            <person name="Van der Hulst R."/>
            <person name="Ayyampalayam S."/>
            <person name="Mercati F."/>
            <person name="Riccardi P."/>
            <person name="McKain M.R."/>
            <person name="Kakrana A."/>
            <person name="Tang H."/>
            <person name="Ray J."/>
            <person name="Groenendijk J."/>
            <person name="Arikit S."/>
            <person name="Mathioni S.M."/>
            <person name="Nakano M."/>
            <person name="Shan H."/>
            <person name="Telgmann-Rauber A."/>
            <person name="Kanno A."/>
            <person name="Yue Z."/>
            <person name="Chen H."/>
            <person name="Li W."/>
            <person name="Chen Y."/>
            <person name="Xu X."/>
            <person name="Zhang Y."/>
            <person name="Luo S."/>
            <person name="Chen H."/>
            <person name="Gao J."/>
            <person name="Mao Z."/>
            <person name="Pires J.C."/>
            <person name="Luo M."/>
            <person name="Kudrna D."/>
            <person name="Wing R.A."/>
            <person name="Meyers B.C."/>
            <person name="Yi K."/>
            <person name="Kong H."/>
            <person name="Lavrijsen P."/>
            <person name="Sunseri F."/>
            <person name="Falavigna A."/>
            <person name="Ye Y."/>
            <person name="Leebens-Mack J.H."/>
            <person name="Chen G."/>
        </authorList>
    </citation>
    <scope>NUCLEOTIDE SEQUENCE [LARGE SCALE GENOMIC DNA]</scope>
    <source>
        <strain evidence="3">cv. DH0086</strain>
    </source>
</reference>
<organism evidence="2 3">
    <name type="scientific">Asparagus officinalis</name>
    <name type="common">Garden asparagus</name>
    <dbReference type="NCBI Taxonomy" id="4686"/>
    <lineage>
        <taxon>Eukaryota</taxon>
        <taxon>Viridiplantae</taxon>
        <taxon>Streptophyta</taxon>
        <taxon>Embryophyta</taxon>
        <taxon>Tracheophyta</taxon>
        <taxon>Spermatophyta</taxon>
        <taxon>Magnoliopsida</taxon>
        <taxon>Liliopsida</taxon>
        <taxon>Asparagales</taxon>
        <taxon>Asparagaceae</taxon>
        <taxon>Asparagoideae</taxon>
        <taxon>Asparagus</taxon>
    </lineage>
</organism>
<evidence type="ECO:0000313" key="2">
    <source>
        <dbReference type="EMBL" id="ONK63027.1"/>
    </source>
</evidence>
<proteinExistence type="predicted"/>
<dbReference type="GO" id="GO:0005771">
    <property type="term" value="C:multivesicular body"/>
    <property type="evidence" value="ECO:0007669"/>
    <property type="project" value="TreeGrafter"/>
</dbReference>
<dbReference type="GO" id="GO:0032511">
    <property type="term" value="P:late endosome to vacuole transport via multivesicular body sorting pathway"/>
    <property type="evidence" value="ECO:0007669"/>
    <property type="project" value="TreeGrafter"/>
</dbReference>
<dbReference type="GO" id="GO:0009898">
    <property type="term" value="C:cytoplasmic side of plasma membrane"/>
    <property type="evidence" value="ECO:0007669"/>
    <property type="project" value="TreeGrafter"/>
</dbReference>
<dbReference type="Pfam" id="PF03357">
    <property type="entry name" value="Snf7"/>
    <property type="match status" value="1"/>
</dbReference>
<dbReference type="Proteomes" id="UP000243459">
    <property type="component" value="Chromosome 7"/>
</dbReference>